<evidence type="ECO:0000313" key="2">
    <source>
        <dbReference type="EMBL" id="VDL79928.1"/>
    </source>
</evidence>
<accession>A0A0N4YHJ3</accession>
<name>A0A0N4YHJ3_NIPBR</name>
<feature type="region of interest" description="Disordered" evidence="1">
    <location>
        <begin position="91"/>
        <end position="111"/>
    </location>
</feature>
<dbReference type="WBParaSite" id="NBR_0001633201-mRNA-1">
    <property type="protein sequence ID" value="NBR_0001633201-mRNA-1"/>
    <property type="gene ID" value="NBR_0001633201"/>
</dbReference>
<dbReference type="EMBL" id="UYSL01022150">
    <property type="protein sequence ID" value="VDL79928.1"/>
    <property type="molecule type" value="Genomic_DNA"/>
</dbReference>
<dbReference type="Proteomes" id="UP000271162">
    <property type="component" value="Unassembled WGS sequence"/>
</dbReference>
<feature type="compositionally biased region" description="Acidic residues" evidence="1">
    <location>
        <begin position="97"/>
        <end position="111"/>
    </location>
</feature>
<sequence>MDMLEPQSFLLFYPIAEDEDSLTAPLRLQFAYKKTNGSTFFYPITRRAVGWSVQFDDESVHPSFDTLVELIEHFKIYCYVNVETQQMESLPYPEVADSSESDDTFFDIPDD</sequence>
<evidence type="ECO:0000256" key="1">
    <source>
        <dbReference type="SAM" id="MobiDB-lite"/>
    </source>
</evidence>
<keyword evidence="3" id="KW-1185">Reference proteome</keyword>
<organism evidence="4">
    <name type="scientific">Nippostrongylus brasiliensis</name>
    <name type="common">Rat hookworm</name>
    <dbReference type="NCBI Taxonomy" id="27835"/>
    <lineage>
        <taxon>Eukaryota</taxon>
        <taxon>Metazoa</taxon>
        <taxon>Ecdysozoa</taxon>
        <taxon>Nematoda</taxon>
        <taxon>Chromadorea</taxon>
        <taxon>Rhabditida</taxon>
        <taxon>Rhabditina</taxon>
        <taxon>Rhabditomorpha</taxon>
        <taxon>Strongyloidea</taxon>
        <taxon>Heligmosomidae</taxon>
        <taxon>Nippostrongylus</taxon>
    </lineage>
</organism>
<reference evidence="2 3" key="2">
    <citation type="submission" date="2018-11" db="EMBL/GenBank/DDBJ databases">
        <authorList>
            <consortium name="Pathogen Informatics"/>
        </authorList>
    </citation>
    <scope>NUCLEOTIDE SEQUENCE [LARGE SCALE GENOMIC DNA]</scope>
</reference>
<evidence type="ECO:0000313" key="3">
    <source>
        <dbReference type="Proteomes" id="UP000271162"/>
    </source>
</evidence>
<gene>
    <name evidence="2" type="ORF">NBR_LOCUS16333</name>
</gene>
<protein>
    <submittedName>
        <fullName evidence="4">SH2 domain-containing protein</fullName>
    </submittedName>
</protein>
<proteinExistence type="predicted"/>
<evidence type="ECO:0000313" key="4">
    <source>
        <dbReference type="WBParaSite" id="NBR_0001633201-mRNA-1"/>
    </source>
</evidence>
<reference evidence="4" key="1">
    <citation type="submission" date="2017-02" db="UniProtKB">
        <authorList>
            <consortium name="WormBaseParasite"/>
        </authorList>
    </citation>
    <scope>IDENTIFICATION</scope>
</reference>
<dbReference type="AlphaFoldDB" id="A0A0N4YHJ3"/>